<evidence type="ECO:0000256" key="5">
    <source>
        <dbReference type="ARBA" id="ARBA00023315"/>
    </source>
</evidence>
<feature type="site" description="Involved in the stabilization of negative charge on the oxyanion by the formation of the oxyanion hole" evidence="6">
    <location>
        <position position="141"/>
    </location>
</feature>
<dbReference type="EMBL" id="LPWH01000052">
    <property type="protein sequence ID" value="POR03598.1"/>
    <property type="molecule type" value="Genomic_DNA"/>
</dbReference>
<keyword evidence="6" id="KW-0055">Arginine biosynthesis</keyword>
<evidence type="ECO:0000256" key="2">
    <source>
        <dbReference type="ARBA" id="ARBA00011475"/>
    </source>
</evidence>
<evidence type="ECO:0000256" key="3">
    <source>
        <dbReference type="ARBA" id="ARBA00022679"/>
    </source>
</evidence>
<keyword evidence="3 6" id="KW-0808">Transferase</keyword>
<feature type="site" description="Involved in the stabilization of negative charge on the oxyanion by the formation of the oxyanion hole" evidence="6">
    <location>
        <position position="140"/>
    </location>
</feature>
<dbReference type="GO" id="GO:0004358">
    <property type="term" value="F:L-glutamate N-acetyltransferase activity, acting on acetyl-L-ornithine as donor"/>
    <property type="evidence" value="ECO:0007669"/>
    <property type="project" value="UniProtKB-UniRule"/>
</dbReference>
<dbReference type="HAMAP" id="MF_01106">
    <property type="entry name" value="ArgJ"/>
    <property type="match status" value="1"/>
</dbReference>
<sequence>MLRGGVAMVDPSAARPGESWREVLDRRALVPRGFRFFRRSLTFIPAERPGSPPSSMTISCLHNQGPEFSAAAVTTTNRFPGAPVILARERLSRGRLQAILVNTKVANVAAPGGLEAARQVAAAGARLFSLPPEEVLSVSTGVIGWSLPLEEMLREIPALPQGSCGVGGFAEAIMTTDRYPKAGWVSLGEGGHGVADTGADPGADIRTGGSAGTQGDPCGEGTGEGRGGAASRVATASRGRTASGNGTAPVILGVAKGAGMVEPHLATMLAFFVTDASVPPETLGRVLRRVTEKSFNHLSVDSDQSTSDMVVALANGASGRSVDEAELEAAWQPLADRLALEIVRNGEGTSHVIEVVLRGVPCATLARDVGRHVVNSPLVKTAIFGNDPNVGRILMALGDGLSRYDHRGVIDPSGLVMTIAGREVYREGAFLLDQETEDLLCASLRAAAMDPLLAGVPQDRGTVPIVLDFPGNDREDVRVIGSDLTDEYLRVNADYRT</sequence>
<dbReference type="GO" id="GO:0005737">
    <property type="term" value="C:cytoplasm"/>
    <property type="evidence" value="ECO:0007669"/>
    <property type="project" value="UniProtKB-SubCell"/>
</dbReference>
<dbReference type="Gene3D" id="3.60.70.12">
    <property type="entry name" value="L-amino peptidase D-ALA esterase/amidase"/>
    <property type="match status" value="2"/>
</dbReference>
<dbReference type="InterPro" id="IPR002813">
    <property type="entry name" value="Arg_biosynth_ArgJ"/>
</dbReference>
<keyword evidence="6" id="KW-0028">Amino-acid biosynthesis</keyword>
<dbReference type="PANTHER" id="PTHR23100">
    <property type="entry name" value="ARGININE BIOSYNTHESIS BIFUNCTIONAL PROTEIN ARGJ"/>
    <property type="match status" value="1"/>
</dbReference>
<feature type="binding site" evidence="6">
    <location>
        <position position="175"/>
    </location>
    <ligand>
        <name>substrate</name>
    </ligand>
</feature>
<dbReference type="InterPro" id="IPR016117">
    <property type="entry name" value="ArgJ-like_dom_sf"/>
</dbReference>
<reference evidence="9" key="1">
    <citation type="submission" date="2015-12" db="EMBL/GenBank/DDBJ databases">
        <authorList>
            <person name="Lodha T.D."/>
            <person name="Chintalapati S."/>
            <person name="Chintalapati V.R."/>
            <person name="Sravanthi T."/>
        </authorList>
    </citation>
    <scope>NUCLEOTIDE SEQUENCE [LARGE SCALE GENOMIC DNA]</scope>
    <source>
        <strain evidence="9">JC133</strain>
    </source>
</reference>
<evidence type="ECO:0000313" key="8">
    <source>
        <dbReference type="EMBL" id="POR03598.1"/>
    </source>
</evidence>
<gene>
    <name evidence="6" type="primary">argJ</name>
    <name evidence="8" type="ORF">AU468_04960</name>
</gene>
<comment type="pathway">
    <text evidence="6">Amino-acid biosynthesis; L-arginine biosynthesis; L-ornithine and N-acetyl-L-glutamate from L-glutamate and N(2)-acetyl-L-ornithine (cyclic): step 1/1.</text>
</comment>
<dbReference type="PANTHER" id="PTHR23100:SF0">
    <property type="entry name" value="ARGININE BIOSYNTHESIS BIFUNCTIONAL PROTEIN ARGJ, MITOCHONDRIAL"/>
    <property type="match status" value="1"/>
</dbReference>
<organism evidence="8 9">
    <name type="scientific">Alkalispirochaeta sphaeroplastigenens</name>
    <dbReference type="NCBI Taxonomy" id="1187066"/>
    <lineage>
        <taxon>Bacteria</taxon>
        <taxon>Pseudomonadati</taxon>
        <taxon>Spirochaetota</taxon>
        <taxon>Spirochaetia</taxon>
        <taxon>Spirochaetales</taxon>
        <taxon>Spirochaetaceae</taxon>
        <taxon>Alkalispirochaeta</taxon>
    </lineage>
</organism>
<dbReference type="EC" id="2.3.1.35" evidence="6"/>
<keyword evidence="6" id="KW-0963">Cytoplasm</keyword>
<dbReference type="GO" id="GO:0006592">
    <property type="term" value="P:ornithine biosynthetic process"/>
    <property type="evidence" value="ECO:0007669"/>
    <property type="project" value="TreeGrafter"/>
</dbReference>
<keyword evidence="6" id="KW-0511">Multifunctional enzyme</keyword>
<comment type="catalytic activity">
    <reaction evidence="6">
        <text>L-glutamate + acetyl-CoA = N-acetyl-L-glutamate + CoA + H(+)</text>
        <dbReference type="Rhea" id="RHEA:24292"/>
        <dbReference type="ChEBI" id="CHEBI:15378"/>
        <dbReference type="ChEBI" id="CHEBI:29985"/>
        <dbReference type="ChEBI" id="CHEBI:44337"/>
        <dbReference type="ChEBI" id="CHEBI:57287"/>
        <dbReference type="ChEBI" id="CHEBI:57288"/>
        <dbReference type="EC" id="2.3.1.1"/>
    </reaction>
</comment>
<feature type="region of interest" description="Disordered" evidence="7">
    <location>
        <begin position="206"/>
        <end position="246"/>
    </location>
</feature>
<comment type="function">
    <text evidence="6">Catalyzes two activities which are involved in the cyclic version of arginine biosynthesis: the synthesis of N-acetylglutamate from glutamate and acetyl-CoA as the acetyl donor, and of ornithine by transacetylation between N(2)-acetylornithine and glutamate.</text>
</comment>
<feature type="chain" id="PRO_5023453518" description="Arginine biosynthesis bifunctional protein ArgJ beta chain" evidence="6">
    <location>
        <begin position="267"/>
        <end position="497"/>
    </location>
</feature>
<evidence type="ECO:0000256" key="4">
    <source>
        <dbReference type="ARBA" id="ARBA00022813"/>
    </source>
</evidence>
<keyword evidence="5 6" id="KW-0012">Acyltransferase</keyword>
<feature type="binding site" evidence="6">
    <location>
        <position position="256"/>
    </location>
    <ligand>
        <name>substrate</name>
    </ligand>
</feature>
<dbReference type="EC" id="2.3.1.1" evidence="6"/>
<comment type="pathway">
    <text evidence="6">Amino-acid biosynthesis; L-arginine biosynthesis; N(2)-acetyl-L-ornithine from L-glutamate: step 1/4.</text>
</comment>
<dbReference type="GO" id="GO:0004042">
    <property type="term" value="F:L-glutamate N-acetyltransferase activity"/>
    <property type="evidence" value="ECO:0007669"/>
    <property type="project" value="UniProtKB-UniRule"/>
</dbReference>
<dbReference type="UniPathway" id="UPA00068">
    <property type="reaction ID" value="UER00106"/>
</dbReference>
<keyword evidence="4 6" id="KW-0068">Autocatalytic cleavage</keyword>
<dbReference type="AlphaFoldDB" id="A0A2S4JVQ2"/>
<name>A0A2S4JVQ2_9SPIO</name>
<evidence type="ECO:0000313" key="9">
    <source>
        <dbReference type="Proteomes" id="UP000237350"/>
    </source>
</evidence>
<feature type="binding site" evidence="6">
    <location>
        <position position="497"/>
    </location>
    <ligand>
        <name>substrate</name>
    </ligand>
</feature>
<feature type="binding site" evidence="6">
    <location>
        <position position="347"/>
    </location>
    <ligand>
        <name>substrate</name>
    </ligand>
</feature>
<feature type="chain" id="PRO_5023453517" description="Arginine biosynthesis bifunctional protein ArgJ alpha chain" evidence="6">
    <location>
        <begin position="1"/>
        <end position="266"/>
    </location>
</feature>
<comment type="similarity">
    <text evidence="1 6">Belongs to the ArgJ family.</text>
</comment>
<dbReference type="Gene3D" id="3.10.20.340">
    <property type="entry name" value="ArgJ beta chain, C-terminal domain"/>
    <property type="match status" value="1"/>
</dbReference>
<accession>A0A2S4JVQ2</accession>
<evidence type="ECO:0000256" key="7">
    <source>
        <dbReference type="SAM" id="MobiDB-lite"/>
    </source>
</evidence>
<feature type="compositionally biased region" description="Gly residues" evidence="7">
    <location>
        <begin position="218"/>
        <end position="228"/>
    </location>
</feature>
<evidence type="ECO:0000256" key="1">
    <source>
        <dbReference type="ARBA" id="ARBA00006774"/>
    </source>
</evidence>
<protein>
    <recommendedName>
        <fullName evidence="6">Arginine biosynthesis bifunctional protein ArgJ</fullName>
    </recommendedName>
    <domain>
        <recommendedName>
            <fullName evidence="6">Glutamate N-acetyltransferase</fullName>
            <ecNumber evidence="6">2.3.1.35</ecNumber>
        </recommendedName>
        <alternativeName>
            <fullName evidence="6">Ornithine acetyltransferase</fullName>
            <shortName evidence="6">OATase</shortName>
        </alternativeName>
        <alternativeName>
            <fullName evidence="6">Ornithine transacetylase</fullName>
        </alternativeName>
    </domain>
    <domain>
        <recommendedName>
            <fullName evidence="6">Amino-acid acetyltransferase</fullName>
            <ecNumber evidence="6">2.3.1.1</ecNumber>
        </recommendedName>
        <alternativeName>
            <fullName evidence="6">N-acetylglutamate synthase</fullName>
            <shortName evidence="6">AGSase</shortName>
        </alternativeName>
    </domain>
    <component>
        <recommendedName>
            <fullName evidence="6">Arginine biosynthesis bifunctional protein ArgJ alpha chain</fullName>
        </recommendedName>
    </component>
    <component>
        <recommendedName>
            <fullName evidence="6">Arginine biosynthesis bifunctional protein ArgJ beta chain</fullName>
        </recommendedName>
    </component>
</protein>
<dbReference type="Pfam" id="PF01960">
    <property type="entry name" value="ArgJ"/>
    <property type="match status" value="2"/>
</dbReference>
<keyword evidence="9" id="KW-1185">Reference proteome</keyword>
<dbReference type="Proteomes" id="UP000237350">
    <property type="component" value="Unassembled WGS sequence"/>
</dbReference>
<feature type="site" description="Cleavage; by autolysis" evidence="6">
    <location>
        <begin position="266"/>
        <end position="267"/>
    </location>
</feature>
<comment type="caution">
    <text evidence="8">The sequence shown here is derived from an EMBL/GenBank/DDBJ whole genome shotgun (WGS) entry which is preliminary data.</text>
</comment>
<comment type="subcellular location">
    <subcellularLocation>
        <location evidence="6">Cytoplasm</location>
    </subcellularLocation>
</comment>
<comment type="catalytic activity">
    <reaction evidence="6">
        <text>N(2)-acetyl-L-ornithine + L-glutamate = N-acetyl-L-glutamate + L-ornithine</text>
        <dbReference type="Rhea" id="RHEA:15349"/>
        <dbReference type="ChEBI" id="CHEBI:29985"/>
        <dbReference type="ChEBI" id="CHEBI:44337"/>
        <dbReference type="ChEBI" id="CHEBI:46911"/>
        <dbReference type="ChEBI" id="CHEBI:57805"/>
        <dbReference type="EC" id="2.3.1.35"/>
    </reaction>
</comment>
<dbReference type="InterPro" id="IPR042195">
    <property type="entry name" value="ArgJ_beta_C"/>
</dbReference>
<comment type="subunit">
    <text evidence="2 6">Heterotetramer of two alpha and two beta chains.</text>
</comment>
<dbReference type="GO" id="GO:0006526">
    <property type="term" value="P:L-arginine biosynthetic process"/>
    <property type="evidence" value="ECO:0007669"/>
    <property type="project" value="UniProtKB-UniRule"/>
</dbReference>
<feature type="binding site" evidence="6">
    <location>
        <position position="267"/>
    </location>
    <ligand>
        <name>substrate</name>
    </ligand>
</feature>
<dbReference type="SUPFAM" id="SSF56266">
    <property type="entry name" value="DmpA/ArgJ-like"/>
    <property type="match status" value="2"/>
</dbReference>
<feature type="active site" description="Nucleophile" evidence="6">
    <location>
        <position position="267"/>
    </location>
</feature>
<evidence type="ECO:0000256" key="6">
    <source>
        <dbReference type="HAMAP-Rule" id="MF_01106"/>
    </source>
</evidence>
<proteinExistence type="inferred from homology"/>
<feature type="binding site" evidence="6">
    <location>
        <position position="492"/>
    </location>
    <ligand>
        <name>substrate</name>
    </ligand>
</feature>